<evidence type="ECO:0000313" key="2">
    <source>
        <dbReference type="Proteomes" id="UP000001901"/>
    </source>
</evidence>
<dbReference type="GeneID" id="58788623"/>
<dbReference type="HOGENOM" id="CLU_3075125_0_0_2"/>
<sequence>MTTLVVDRDKLIEKLKELRERKDGRGFVAKEWQQYYFQEPTYSIKYLRAIEK</sequence>
<protein>
    <submittedName>
        <fullName evidence="1">Uncharacterized protein</fullName>
    </submittedName>
</protein>
<accession>D2RF38</accession>
<keyword evidence="2" id="KW-1185">Reference proteome</keyword>
<organism evidence="1 2">
    <name type="scientific">Archaeoglobus profundus (strain DSM 5631 / JCM 9629 / NBRC 100127 / Av18)</name>
    <dbReference type="NCBI Taxonomy" id="572546"/>
    <lineage>
        <taxon>Archaea</taxon>
        <taxon>Methanobacteriati</taxon>
        <taxon>Methanobacteriota</taxon>
        <taxon>Archaeoglobi</taxon>
        <taxon>Archaeoglobales</taxon>
        <taxon>Archaeoglobaceae</taxon>
        <taxon>Archaeoglobus</taxon>
    </lineage>
</organism>
<reference evidence="1 2" key="1">
    <citation type="journal article" date="2010" name="Stand. Genomic Sci.">
        <title>Complete genome sequence of Archaeoglobus profundus type strain (AV18).</title>
        <authorList>
            <person name="von Jan M."/>
            <person name="Lapidus A."/>
            <person name="Del Rio T.G."/>
            <person name="Copeland A."/>
            <person name="Tice H."/>
            <person name="Cheng J.F."/>
            <person name="Lucas S."/>
            <person name="Chen F."/>
            <person name="Nolan M."/>
            <person name="Goodwin L."/>
            <person name="Han C."/>
            <person name="Pitluck S."/>
            <person name="Liolios K."/>
            <person name="Ivanova N."/>
            <person name="Mavromatis K."/>
            <person name="Ovchinnikova G."/>
            <person name="Chertkov O."/>
            <person name="Pati A."/>
            <person name="Chen A."/>
            <person name="Palaniappan K."/>
            <person name="Land M."/>
            <person name="Hauser L."/>
            <person name="Chang Y.J."/>
            <person name="Jeffries C.D."/>
            <person name="Saunders E."/>
            <person name="Brettin T."/>
            <person name="Detter J.C."/>
            <person name="Chain P."/>
            <person name="Eichinger K."/>
            <person name="Huber H."/>
            <person name="Spring S."/>
            <person name="Rohde M."/>
            <person name="Goker M."/>
            <person name="Wirth R."/>
            <person name="Woyke T."/>
            <person name="Bristow J."/>
            <person name="Eisen J.A."/>
            <person name="Markowitz V."/>
            <person name="Hugenholtz P."/>
            <person name="Kyrpides N.C."/>
            <person name="Klenk H.P."/>
        </authorList>
    </citation>
    <scope>NUCLEOTIDE SEQUENCE [LARGE SCALE GENOMIC DNA]</scope>
    <source>
        <strain evidence="2">DSM 5631 / JCM 9629 / NBRC 100127 / Av18</strain>
    </source>
</reference>
<dbReference type="AlphaFoldDB" id="D2RF38"/>
<dbReference type="KEGG" id="apo:Arcpr_1686"/>
<gene>
    <name evidence="1" type="ordered locus">Arcpr_1686</name>
</gene>
<evidence type="ECO:0000313" key="1">
    <source>
        <dbReference type="EMBL" id="ADB58732.1"/>
    </source>
</evidence>
<dbReference type="Proteomes" id="UP000001901">
    <property type="component" value="Chromosome"/>
</dbReference>
<dbReference type="STRING" id="572546.Arcpr_1686"/>
<proteinExistence type="predicted"/>
<dbReference type="PaxDb" id="572546-Arcpr_1686"/>
<dbReference type="RefSeq" id="WP_012941067.1">
    <property type="nucleotide sequence ID" value="NC_013741.1"/>
</dbReference>
<dbReference type="EMBL" id="CP001857">
    <property type="protein sequence ID" value="ADB58732.1"/>
    <property type="molecule type" value="Genomic_DNA"/>
</dbReference>
<name>D2RF38_ARCPA</name>